<gene>
    <name evidence="1" type="ORF">RJ641_000322</name>
</gene>
<dbReference type="EMBL" id="JBAMMX010000001">
    <property type="protein sequence ID" value="KAK6946849.1"/>
    <property type="molecule type" value="Genomic_DNA"/>
</dbReference>
<reference evidence="1 2" key="1">
    <citation type="submission" date="2023-12" db="EMBL/GenBank/DDBJ databases">
        <title>A high-quality genome assembly for Dillenia turbinata (Dilleniales).</title>
        <authorList>
            <person name="Chanderbali A."/>
        </authorList>
    </citation>
    <scope>NUCLEOTIDE SEQUENCE [LARGE SCALE GENOMIC DNA]</scope>
    <source>
        <strain evidence="1">LSX21</strain>
        <tissue evidence="1">Leaf</tissue>
    </source>
</reference>
<accession>A0AAN8WBQ9</accession>
<evidence type="ECO:0000313" key="1">
    <source>
        <dbReference type="EMBL" id="KAK6946849.1"/>
    </source>
</evidence>
<sequence>MDSYTEITSFYSISATWEFAIRLSSSLASYISKFEACDSVSGSERIHQSESWAEEVYLSDGLLFPLVLHFSSSLCVHLDHC</sequence>
<name>A0AAN8WBQ9_9MAGN</name>
<protein>
    <submittedName>
        <fullName evidence="1">Uncharacterized protein</fullName>
    </submittedName>
</protein>
<keyword evidence="2" id="KW-1185">Reference proteome</keyword>
<proteinExistence type="predicted"/>
<organism evidence="1 2">
    <name type="scientific">Dillenia turbinata</name>
    <dbReference type="NCBI Taxonomy" id="194707"/>
    <lineage>
        <taxon>Eukaryota</taxon>
        <taxon>Viridiplantae</taxon>
        <taxon>Streptophyta</taxon>
        <taxon>Embryophyta</taxon>
        <taxon>Tracheophyta</taxon>
        <taxon>Spermatophyta</taxon>
        <taxon>Magnoliopsida</taxon>
        <taxon>eudicotyledons</taxon>
        <taxon>Gunneridae</taxon>
        <taxon>Pentapetalae</taxon>
        <taxon>Dilleniales</taxon>
        <taxon>Dilleniaceae</taxon>
        <taxon>Dillenia</taxon>
    </lineage>
</organism>
<comment type="caution">
    <text evidence="1">The sequence shown here is derived from an EMBL/GenBank/DDBJ whole genome shotgun (WGS) entry which is preliminary data.</text>
</comment>
<evidence type="ECO:0000313" key="2">
    <source>
        <dbReference type="Proteomes" id="UP001370490"/>
    </source>
</evidence>
<dbReference type="Proteomes" id="UP001370490">
    <property type="component" value="Unassembled WGS sequence"/>
</dbReference>
<dbReference type="AlphaFoldDB" id="A0AAN8WBQ9"/>